<dbReference type="GO" id="GO:0006508">
    <property type="term" value="P:proteolysis"/>
    <property type="evidence" value="ECO:0007669"/>
    <property type="project" value="InterPro"/>
</dbReference>
<dbReference type="Gene3D" id="2.40.10.10">
    <property type="entry name" value="Trypsin-like serine proteases"/>
    <property type="match status" value="1"/>
</dbReference>
<keyword evidence="3" id="KW-1185">Reference proteome</keyword>
<dbReference type="PANTHER" id="PTHR24260:SF134">
    <property type="entry name" value="AT07769P-RELATED"/>
    <property type="match status" value="1"/>
</dbReference>
<dbReference type="Proteomes" id="UP000015102">
    <property type="component" value="Unassembled WGS sequence"/>
</dbReference>
<dbReference type="InterPro" id="IPR033116">
    <property type="entry name" value="TRYPSIN_SER"/>
</dbReference>
<dbReference type="SUPFAM" id="SSF50494">
    <property type="entry name" value="Trypsin-like serine proteases"/>
    <property type="match status" value="1"/>
</dbReference>
<dbReference type="PROSITE" id="PS50240">
    <property type="entry name" value="TRYPSIN_DOM"/>
    <property type="match status" value="1"/>
</dbReference>
<evidence type="ECO:0000259" key="1">
    <source>
        <dbReference type="PROSITE" id="PS50240"/>
    </source>
</evidence>
<organism evidence="2 3">
    <name type="scientific">Megaselia scalaris</name>
    <name type="common">Humpbacked fly</name>
    <name type="synonym">Phora scalaris</name>
    <dbReference type="NCBI Taxonomy" id="36166"/>
    <lineage>
        <taxon>Eukaryota</taxon>
        <taxon>Metazoa</taxon>
        <taxon>Ecdysozoa</taxon>
        <taxon>Arthropoda</taxon>
        <taxon>Hexapoda</taxon>
        <taxon>Insecta</taxon>
        <taxon>Pterygota</taxon>
        <taxon>Neoptera</taxon>
        <taxon>Endopterygota</taxon>
        <taxon>Diptera</taxon>
        <taxon>Brachycera</taxon>
        <taxon>Muscomorpha</taxon>
        <taxon>Platypezoidea</taxon>
        <taxon>Phoridae</taxon>
        <taxon>Megaseliini</taxon>
        <taxon>Megaselia</taxon>
    </lineage>
</organism>
<dbReference type="InterPro" id="IPR051333">
    <property type="entry name" value="CLIP_Serine_Protease"/>
</dbReference>
<feature type="domain" description="Peptidase S1" evidence="1">
    <location>
        <begin position="1"/>
        <end position="71"/>
    </location>
</feature>
<name>T1H2Y7_MEGSC</name>
<proteinExistence type="predicted"/>
<dbReference type="InterPro" id="IPR009003">
    <property type="entry name" value="Peptidase_S1_PA"/>
</dbReference>
<dbReference type="GO" id="GO:0004252">
    <property type="term" value="F:serine-type endopeptidase activity"/>
    <property type="evidence" value="ECO:0007669"/>
    <property type="project" value="InterPro"/>
</dbReference>
<dbReference type="EMBL" id="CAQQ02168029">
    <property type="status" value="NOT_ANNOTATED_CDS"/>
    <property type="molecule type" value="Genomic_DNA"/>
</dbReference>
<reference evidence="2" key="2">
    <citation type="submission" date="2015-06" db="UniProtKB">
        <authorList>
            <consortium name="EnsemblMetazoa"/>
        </authorList>
    </citation>
    <scope>IDENTIFICATION</scope>
</reference>
<dbReference type="InterPro" id="IPR043504">
    <property type="entry name" value="Peptidase_S1_PA_chymotrypsin"/>
</dbReference>
<dbReference type="OMA" id="WIERRTN"/>
<dbReference type="STRING" id="36166.T1H2Y7"/>
<dbReference type="PANTHER" id="PTHR24260">
    <property type="match status" value="1"/>
</dbReference>
<reference evidence="3" key="1">
    <citation type="submission" date="2013-02" db="EMBL/GenBank/DDBJ databases">
        <authorList>
            <person name="Hughes D."/>
        </authorList>
    </citation>
    <scope>NUCLEOTIDE SEQUENCE</scope>
    <source>
        <strain>Durham</strain>
        <strain evidence="3">NC isolate 2 -- Noor lab</strain>
    </source>
</reference>
<dbReference type="AlphaFoldDB" id="T1H2Y7"/>
<evidence type="ECO:0000313" key="3">
    <source>
        <dbReference type="Proteomes" id="UP000015102"/>
    </source>
</evidence>
<dbReference type="EnsemblMetazoa" id="MESCA010593-RA">
    <property type="protein sequence ID" value="MESCA010593-PA"/>
    <property type="gene ID" value="MESCA010593"/>
</dbReference>
<sequence>MVTESNLCVGTASLKTTCNGDSGGPLVTDDVKAPVLIGVTSFVASYGCEMKIPAAFTRVSSFLDWIERRTNIRT</sequence>
<protein>
    <recommendedName>
        <fullName evidence="1">Peptidase S1 domain-containing protein</fullName>
    </recommendedName>
</protein>
<dbReference type="InterPro" id="IPR001254">
    <property type="entry name" value="Trypsin_dom"/>
</dbReference>
<dbReference type="HOGENOM" id="CLU_006842_13_3_1"/>
<evidence type="ECO:0000313" key="2">
    <source>
        <dbReference type="EnsemblMetazoa" id="MESCA010593-PA"/>
    </source>
</evidence>
<dbReference type="PROSITE" id="PS00135">
    <property type="entry name" value="TRYPSIN_SER"/>
    <property type="match status" value="1"/>
</dbReference>
<dbReference type="Pfam" id="PF00089">
    <property type="entry name" value="Trypsin"/>
    <property type="match status" value="1"/>
</dbReference>
<accession>T1H2Y7</accession>